<evidence type="ECO:0008006" key="3">
    <source>
        <dbReference type="Google" id="ProtNLM"/>
    </source>
</evidence>
<evidence type="ECO:0000313" key="1">
    <source>
        <dbReference type="EMBL" id="GIG76511.1"/>
    </source>
</evidence>
<organism evidence="1 2">
    <name type="scientific">Planosporangium flavigriseum</name>
    <dbReference type="NCBI Taxonomy" id="373681"/>
    <lineage>
        <taxon>Bacteria</taxon>
        <taxon>Bacillati</taxon>
        <taxon>Actinomycetota</taxon>
        <taxon>Actinomycetes</taxon>
        <taxon>Micromonosporales</taxon>
        <taxon>Micromonosporaceae</taxon>
        <taxon>Planosporangium</taxon>
    </lineage>
</organism>
<reference evidence="1" key="1">
    <citation type="submission" date="2021-01" db="EMBL/GenBank/DDBJ databases">
        <title>Whole genome shotgun sequence of Planosporangium flavigriseum NBRC 105377.</title>
        <authorList>
            <person name="Komaki H."/>
            <person name="Tamura T."/>
        </authorList>
    </citation>
    <scope>NUCLEOTIDE SEQUENCE</scope>
    <source>
        <strain evidence="1">NBRC 105377</strain>
    </source>
</reference>
<sequence length="1254" mass="140579">MATHNYEDLGDEQFQMLCQALLVREYPGLQCLPVGMPDGGRDALTQGSSGRRSVVFQVKFAKAPVSIDDPVKWLKRAIDGELEKLEKLVVRGMQQYVLITNLSATAHLDTGRVDLIQEYLRVKAPVDAICWWREDLDRRLESAYDLKLRYPATLNGSDLLRLIWETVAAGDSAGRRHAAINAYLGHHHKLDSTIRFKQVELVSKSLFELYVDVPARVVQTSTREGSIGESEFNWRRLAARAARRTAEAQRRNVYYVDDVPYYADRHGRLTLPPVGAADLLMDRNFAAHAPLVVLEGAPGQGKSTLTQYLAQIQRVRILDRKADVAKLPRAHQQSQVLLPFRMELRDLAVWLRGEDPWAAEPGTRHDKPPTLEGALSAHIARYSGGVAFDVSDLHQILGQFPSIFLLDALDEVADLDDRRAVVEAVTESLARFEGNSIRPRVVVTTRPTSIVGSPNFPEESFMRLSLASLEEFLALEYTRRWAKARRLEGEEKQRLPQTLTEKMQAPHIAELAKNTMQLSILLSLLQRRGASLPDKRTELYTAYFDIFLDRESEKSEVVRDNRALLFDLHRFLGFHLHAIAEETGKGGRISLNNLRELLSDYLTKERQPHDLVDALLKGVVERFGALVSRVEGQYEFEVQPLQEYFAGRHLYDTAPYSPPGRERRGTLPDRFDGVAPNPYWMNVTRFLAGCFSKGELADLAERVCTLIRQPEQKLSPFPRSLAVALLQDWVFSQSPKATEQVVDAVFDEVGLTWAITGKLDPDQTPERVLRLPKGGGAEYLAEICWKGLLAEGMTERAQGLCALIRRNSHDDEIRSRWLVEYGKLSGTVRTDWVQVGVWLGVMGLLNRQEVRQIIDEMIAADSKFIITEICLTDADTSGLEDSALVETVRAVLDSPSANGGIVSGAKAETILSYFSGLVQPSLWYMVSRFRGWRPTPFPAELRRQGTKGPTVRSLKRVSIRMNELLLSQKFGDVQTFGEACAALEEAFGRSWTSIEIALVPAALSRLAKPKGTVSDLVGGDEPLYLRFMGARAKSSDLAWWDKQRSEAASEYDIGLWLLGLALWADVAIIAQRFQEIDAAVRDIGDEHTERVLRAADRAVVFMPERRRSRLESGHRGNVSVDALCLVRERLAKPTSRQILRSRFLEGMKDSRTASAALAWLVEDLGRGRGIPTEELLGRMKIATALGGTTGEATWRKRFSVGRLRGMVEQVFATPQSFPPRLLEVVSNAVLDRGRKMPSVLSIGEEQGWFSETDA</sequence>
<name>A0A8J3PQV8_9ACTN</name>
<comment type="caution">
    <text evidence="1">The sequence shown here is derived from an EMBL/GenBank/DDBJ whole genome shotgun (WGS) entry which is preliminary data.</text>
</comment>
<accession>A0A8J3PQV8</accession>
<dbReference type="InterPro" id="IPR027417">
    <property type="entry name" value="P-loop_NTPase"/>
</dbReference>
<protein>
    <recommendedName>
        <fullName evidence="3">NACHT domain-containing protein</fullName>
    </recommendedName>
</protein>
<dbReference type="EMBL" id="BONU01000059">
    <property type="protein sequence ID" value="GIG76511.1"/>
    <property type="molecule type" value="Genomic_DNA"/>
</dbReference>
<dbReference type="SUPFAM" id="SSF52540">
    <property type="entry name" value="P-loop containing nucleoside triphosphate hydrolases"/>
    <property type="match status" value="1"/>
</dbReference>
<dbReference type="Proteomes" id="UP000653674">
    <property type="component" value="Unassembled WGS sequence"/>
</dbReference>
<proteinExistence type="predicted"/>
<evidence type="ECO:0000313" key="2">
    <source>
        <dbReference type="Proteomes" id="UP000653674"/>
    </source>
</evidence>
<keyword evidence="2" id="KW-1185">Reference proteome</keyword>
<gene>
    <name evidence="1" type="ORF">Pfl04_49150</name>
</gene>
<dbReference type="Gene3D" id="3.40.50.300">
    <property type="entry name" value="P-loop containing nucleotide triphosphate hydrolases"/>
    <property type="match status" value="1"/>
</dbReference>
<dbReference type="AlphaFoldDB" id="A0A8J3PQV8"/>